<reference evidence="1" key="2">
    <citation type="submission" date="2020-09" db="EMBL/GenBank/DDBJ databases">
        <authorList>
            <person name="Sun Q."/>
            <person name="Ohkuma M."/>
        </authorList>
    </citation>
    <scope>NUCLEOTIDE SEQUENCE</scope>
    <source>
        <strain evidence="1">JCM 4122</strain>
    </source>
</reference>
<dbReference type="RefSeq" id="WP_190043630.1">
    <property type="nucleotide sequence ID" value="NZ_BNBE01000003.1"/>
</dbReference>
<evidence type="ECO:0000313" key="1">
    <source>
        <dbReference type="EMBL" id="GHG15629.1"/>
    </source>
</evidence>
<protein>
    <submittedName>
        <fullName evidence="1">Uncharacterized protein</fullName>
    </submittedName>
</protein>
<proteinExistence type="predicted"/>
<sequence length="107" mass="11323">MDAQQTQDLISVLLDIEADTGGRDDAAMDLYASDALEARRALLSIASDPRTPDIVLASAGESLGQIATRTGCPLTHQERVGLMPEARHEYDDATAFTTGIHAGGRPS</sequence>
<keyword evidence="2" id="KW-1185">Reference proteome</keyword>
<accession>A0A919ERQ7</accession>
<reference evidence="1" key="1">
    <citation type="journal article" date="2014" name="Int. J. Syst. Evol. Microbiol.">
        <title>Complete genome sequence of Corynebacterium casei LMG S-19264T (=DSM 44701T), isolated from a smear-ripened cheese.</title>
        <authorList>
            <consortium name="US DOE Joint Genome Institute (JGI-PGF)"/>
            <person name="Walter F."/>
            <person name="Albersmeier A."/>
            <person name="Kalinowski J."/>
            <person name="Ruckert C."/>
        </authorList>
    </citation>
    <scope>NUCLEOTIDE SEQUENCE</scope>
    <source>
        <strain evidence="1">JCM 4122</strain>
    </source>
</reference>
<name>A0A919ERQ7_STRFL</name>
<gene>
    <name evidence="1" type="ORF">GCM10017667_56530</name>
</gene>
<evidence type="ECO:0000313" key="2">
    <source>
        <dbReference type="Proteomes" id="UP000632849"/>
    </source>
</evidence>
<dbReference type="Proteomes" id="UP000632849">
    <property type="component" value="Unassembled WGS sequence"/>
</dbReference>
<dbReference type="AlphaFoldDB" id="A0A919ERQ7"/>
<organism evidence="1 2">
    <name type="scientific">Streptomyces filamentosus</name>
    <name type="common">Streptomyces roseosporus</name>
    <dbReference type="NCBI Taxonomy" id="67294"/>
    <lineage>
        <taxon>Bacteria</taxon>
        <taxon>Bacillati</taxon>
        <taxon>Actinomycetota</taxon>
        <taxon>Actinomycetes</taxon>
        <taxon>Kitasatosporales</taxon>
        <taxon>Streptomycetaceae</taxon>
        <taxon>Streptomyces</taxon>
    </lineage>
</organism>
<dbReference type="EMBL" id="BNBE01000003">
    <property type="protein sequence ID" value="GHG15629.1"/>
    <property type="molecule type" value="Genomic_DNA"/>
</dbReference>
<comment type="caution">
    <text evidence="1">The sequence shown here is derived from an EMBL/GenBank/DDBJ whole genome shotgun (WGS) entry which is preliminary data.</text>
</comment>